<dbReference type="PANTHER" id="PTHR10696:SF56">
    <property type="entry name" value="TAUD_TFDA-LIKE DOMAIN-CONTAINING PROTEIN"/>
    <property type="match status" value="1"/>
</dbReference>
<protein>
    <recommendedName>
        <fullName evidence="6">TauD/TfdA-like domain-containing protein</fullName>
    </recommendedName>
</protein>
<evidence type="ECO:0000256" key="1">
    <source>
        <dbReference type="ARBA" id="ARBA00001954"/>
    </source>
</evidence>
<reference evidence="7 8" key="1">
    <citation type="submission" date="2023-04" db="EMBL/GenBank/DDBJ databases">
        <title>Forest soil microbial communities from Buena Vista Peninsula, Colon Province, Panama.</title>
        <authorList>
            <person name="Bouskill N."/>
        </authorList>
    </citation>
    <scope>NUCLEOTIDE SEQUENCE [LARGE SCALE GENOMIC DNA]</scope>
    <source>
        <strain evidence="7 8">CFH S0262</strain>
    </source>
</reference>
<evidence type="ECO:0000256" key="2">
    <source>
        <dbReference type="ARBA" id="ARBA00023002"/>
    </source>
</evidence>
<dbReference type="InterPro" id="IPR042098">
    <property type="entry name" value="TauD-like_sf"/>
</dbReference>
<comment type="cofactor">
    <cofactor evidence="1">
        <name>Fe(2+)</name>
        <dbReference type="ChEBI" id="CHEBI:29033"/>
    </cofactor>
</comment>
<dbReference type="Pfam" id="PF02668">
    <property type="entry name" value="TauD"/>
    <property type="match status" value="1"/>
</dbReference>
<feature type="region of interest" description="Disordered" evidence="5">
    <location>
        <begin position="1"/>
        <end position="23"/>
    </location>
</feature>
<evidence type="ECO:0000313" key="7">
    <source>
        <dbReference type="EMBL" id="MDH6284924.1"/>
    </source>
</evidence>
<proteinExistence type="predicted"/>
<keyword evidence="4" id="KW-0045">Antibiotic biosynthesis</keyword>
<evidence type="ECO:0000259" key="6">
    <source>
        <dbReference type="Pfam" id="PF02668"/>
    </source>
</evidence>
<dbReference type="Proteomes" id="UP001160334">
    <property type="component" value="Unassembled WGS sequence"/>
</dbReference>
<keyword evidence="8" id="KW-1185">Reference proteome</keyword>
<organism evidence="7 8">
    <name type="scientific">Prescottella agglutinans</name>
    <dbReference type="NCBI Taxonomy" id="1644129"/>
    <lineage>
        <taxon>Bacteria</taxon>
        <taxon>Bacillati</taxon>
        <taxon>Actinomycetota</taxon>
        <taxon>Actinomycetes</taxon>
        <taxon>Mycobacteriales</taxon>
        <taxon>Nocardiaceae</taxon>
        <taxon>Prescottella</taxon>
    </lineage>
</organism>
<name>A0ABT6MLQ7_9NOCA</name>
<evidence type="ECO:0000256" key="5">
    <source>
        <dbReference type="SAM" id="MobiDB-lite"/>
    </source>
</evidence>
<accession>A0ABT6MLQ7</accession>
<sequence>MNIHAAGTSSPSRRPVDAPSVWSPNDFPTDRAWSYELTETQIDRLVEYGRGAPIDELRSAFANQSTRWASLLSDGPGFLRIRGFPVHSHPADQTARSYLGLGLLLGSPVPQDRAGNLVADIRDERGAAVIGRRYQTNLAQDFHTDAADLVGLLCLRSAKTGGESRIVSAHTVYNEMLRTAPELLEVLYAPMPWSRNNSNRGASPFFELAPITDVDSIPRIFLIPWYIWQSQHHGAAPRLTDDQVAALTLMTEIAARPELHIEMIFEPGDLQLLNNTTVLHSRAAYADHEDPARRRHLLRLWLSIGTTPDANHVSLPAPAPQSDS</sequence>
<dbReference type="PANTHER" id="PTHR10696">
    <property type="entry name" value="GAMMA-BUTYROBETAINE HYDROXYLASE-RELATED"/>
    <property type="match status" value="1"/>
</dbReference>
<dbReference type="RefSeq" id="WP_280764093.1">
    <property type="nucleotide sequence ID" value="NZ_JARXVC010000030.1"/>
</dbReference>
<dbReference type="InterPro" id="IPR003819">
    <property type="entry name" value="TauD/TfdA-like"/>
</dbReference>
<dbReference type="InterPro" id="IPR050411">
    <property type="entry name" value="AlphaKG_dependent_hydroxylases"/>
</dbReference>
<evidence type="ECO:0000256" key="3">
    <source>
        <dbReference type="ARBA" id="ARBA00023004"/>
    </source>
</evidence>
<gene>
    <name evidence="7" type="ORF">M2280_006188</name>
</gene>
<evidence type="ECO:0000313" key="8">
    <source>
        <dbReference type="Proteomes" id="UP001160334"/>
    </source>
</evidence>
<dbReference type="EMBL" id="JARXVC010000030">
    <property type="protein sequence ID" value="MDH6284924.1"/>
    <property type="molecule type" value="Genomic_DNA"/>
</dbReference>
<keyword evidence="2" id="KW-0560">Oxidoreductase</keyword>
<comment type="caution">
    <text evidence="7">The sequence shown here is derived from an EMBL/GenBank/DDBJ whole genome shotgun (WGS) entry which is preliminary data.</text>
</comment>
<dbReference type="SUPFAM" id="SSF51197">
    <property type="entry name" value="Clavaminate synthase-like"/>
    <property type="match status" value="1"/>
</dbReference>
<feature type="domain" description="TauD/TfdA-like" evidence="6">
    <location>
        <begin position="61"/>
        <end position="301"/>
    </location>
</feature>
<dbReference type="Gene3D" id="3.60.130.10">
    <property type="entry name" value="Clavaminate synthase-like"/>
    <property type="match status" value="1"/>
</dbReference>
<keyword evidence="3" id="KW-0408">Iron</keyword>
<evidence type="ECO:0000256" key="4">
    <source>
        <dbReference type="ARBA" id="ARBA00023194"/>
    </source>
</evidence>